<dbReference type="PANTHER" id="PTHR33375">
    <property type="entry name" value="CHROMOSOME-PARTITIONING PROTEIN PARB-RELATED"/>
    <property type="match status" value="1"/>
</dbReference>
<dbReference type="InterPro" id="IPR041468">
    <property type="entry name" value="HTH_ParB/Spo0J"/>
</dbReference>
<dbReference type="NCBIfam" id="TIGR00180">
    <property type="entry name" value="parB_part"/>
    <property type="match status" value="1"/>
</dbReference>
<dbReference type="GO" id="GO:0005694">
    <property type="term" value="C:chromosome"/>
    <property type="evidence" value="ECO:0007669"/>
    <property type="project" value="TreeGrafter"/>
</dbReference>
<reference evidence="4 5" key="1">
    <citation type="submission" date="2019-08" db="EMBL/GenBank/DDBJ databases">
        <title>In-depth cultivation of the pig gut microbiome towards novel bacterial diversity and tailored functional studies.</title>
        <authorList>
            <person name="Wylensek D."/>
            <person name="Hitch T.C.A."/>
            <person name="Clavel T."/>
        </authorList>
    </citation>
    <scope>NUCLEOTIDE SEQUENCE [LARGE SCALE GENOMIC DNA]</scope>
    <source>
        <strain evidence="4 5">Oil-RF-744-WCA-WT-10</strain>
    </source>
</reference>
<dbReference type="GO" id="GO:0007059">
    <property type="term" value="P:chromosome segregation"/>
    <property type="evidence" value="ECO:0007669"/>
    <property type="project" value="UniProtKB-KW"/>
</dbReference>
<accession>A0A6L5X784</accession>
<dbReference type="Pfam" id="PF17762">
    <property type="entry name" value="HTH_ParB"/>
    <property type="match status" value="1"/>
</dbReference>
<dbReference type="CDD" id="cd16393">
    <property type="entry name" value="SPO0J_N"/>
    <property type="match status" value="1"/>
</dbReference>
<feature type="domain" description="ParB-like N-terminal" evidence="3">
    <location>
        <begin position="4"/>
        <end position="101"/>
    </location>
</feature>
<gene>
    <name evidence="4" type="ORF">FYJ29_00340</name>
</gene>
<dbReference type="GO" id="GO:0003677">
    <property type="term" value="F:DNA binding"/>
    <property type="evidence" value="ECO:0007669"/>
    <property type="project" value="InterPro"/>
</dbReference>
<evidence type="ECO:0000259" key="3">
    <source>
        <dbReference type="SMART" id="SM00470"/>
    </source>
</evidence>
<protein>
    <submittedName>
        <fullName evidence="4">ParB/RepB/Spo0J family partition protein</fullName>
    </submittedName>
</protein>
<proteinExistence type="inferred from homology"/>
<dbReference type="Pfam" id="PF02195">
    <property type="entry name" value="ParB_N"/>
    <property type="match status" value="1"/>
</dbReference>
<organism evidence="4 5">
    <name type="scientific">Sodaliphilus pleomorphus</name>
    <dbReference type="NCBI Taxonomy" id="2606626"/>
    <lineage>
        <taxon>Bacteria</taxon>
        <taxon>Pseudomonadati</taxon>
        <taxon>Bacteroidota</taxon>
        <taxon>Bacteroidia</taxon>
        <taxon>Bacteroidales</taxon>
        <taxon>Muribaculaceae</taxon>
        <taxon>Sodaliphilus</taxon>
    </lineage>
</organism>
<keyword evidence="2" id="KW-0159">Chromosome partition</keyword>
<dbReference type="FunFam" id="1.10.10.2830:FF:000001">
    <property type="entry name" value="Chromosome partitioning protein ParB"/>
    <property type="match status" value="1"/>
</dbReference>
<dbReference type="InterPro" id="IPR003115">
    <property type="entry name" value="ParB_N"/>
</dbReference>
<comment type="caution">
    <text evidence="4">The sequence shown here is derived from an EMBL/GenBank/DDBJ whole genome shotgun (WGS) entry which is preliminary data.</text>
</comment>
<dbReference type="EMBL" id="VULT01000001">
    <property type="protein sequence ID" value="MSS16229.1"/>
    <property type="molecule type" value="Genomic_DNA"/>
</dbReference>
<dbReference type="InterPro" id="IPR050336">
    <property type="entry name" value="Chromosome_partition/occlusion"/>
</dbReference>
<evidence type="ECO:0000256" key="2">
    <source>
        <dbReference type="ARBA" id="ARBA00022829"/>
    </source>
</evidence>
<dbReference type="InterPro" id="IPR004437">
    <property type="entry name" value="ParB/RepB/Spo0J"/>
</dbReference>
<dbReference type="AlphaFoldDB" id="A0A6L5X784"/>
<keyword evidence="5" id="KW-1185">Reference proteome</keyword>
<comment type="similarity">
    <text evidence="1">Belongs to the ParB family.</text>
</comment>
<dbReference type="SUPFAM" id="SSF109709">
    <property type="entry name" value="KorB DNA-binding domain-like"/>
    <property type="match status" value="1"/>
</dbReference>
<dbReference type="SUPFAM" id="SSF110849">
    <property type="entry name" value="ParB/Sulfiredoxin"/>
    <property type="match status" value="1"/>
</dbReference>
<evidence type="ECO:0000256" key="1">
    <source>
        <dbReference type="ARBA" id="ARBA00006295"/>
    </source>
</evidence>
<dbReference type="RefSeq" id="WP_154327984.1">
    <property type="nucleotide sequence ID" value="NZ_CP045696.1"/>
</dbReference>
<evidence type="ECO:0000313" key="4">
    <source>
        <dbReference type="EMBL" id="MSS16229.1"/>
    </source>
</evidence>
<dbReference type="Gene3D" id="1.10.10.2830">
    <property type="match status" value="1"/>
</dbReference>
<dbReference type="SMART" id="SM00470">
    <property type="entry name" value="ParB"/>
    <property type="match status" value="1"/>
</dbReference>
<sequence length="543" mass="62869">MEVKNIPLVRIHTSPLNPRKTIDEGDLQDLSNNIKQQGLLQPITVRPIEADDTNPLCGEFEIICGERRYRAVSMLEEDTIPCIVREMTDEEALDAMITENLQRKDVDPIEEAFAFGQLLKTGKTIEQIADRIGKSKRFVQERIKLDNLLPDLKKMVKDGKLHIGAAMHVCKLTEDEQRQFLEWCDDQDQDYISRRDAEMFTDNLFMNICKADWHKDFKGSCGTTCIECPFNNANVGCLFYEMKPHDATCTSRERWNKKRHSWLLKRIDDNADVLVKEGDNLEAGKSVIVAESSQYFPDKNTDYEQVLEYIRGKGFKVVNKEDYFERFSSYREDDERLQEKLANNEVYRAVVVESTWRGVEVNVRYYEFKKTGTEHSSDEVKAMQLVNEYKENERKSASTLASKLRDILRDMEPTELSTEPLNQTESLVLMTLILKKCSYQLRNALNINFTYSSDPQVLNYVKAHTEQVHQICRDFLREELSSAGVEYNADMQVCQSMLLQDWAKEQTEQMSTDMAVKLAKKQAKIEEQLTALGYNTDGTKMDF</sequence>
<dbReference type="Proteomes" id="UP000483362">
    <property type="component" value="Unassembled WGS sequence"/>
</dbReference>
<dbReference type="Gene3D" id="3.90.1530.30">
    <property type="match status" value="1"/>
</dbReference>
<dbReference type="PANTHER" id="PTHR33375:SF1">
    <property type="entry name" value="CHROMOSOME-PARTITIONING PROTEIN PARB-RELATED"/>
    <property type="match status" value="1"/>
</dbReference>
<dbReference type="InterPro" id="IPR036086">
    <property type="entry name" value="ParB/Sulfiredoxin_sf"/>
</dbReference>
<name>A0A6L5X784_9BACT</name>
<evidence type="ECO:0000313" key="5">
    <source>
        <dbReference type="Proteomes" id="UP000483362"/>
    </source>
</evidence>